<dbReference type="InterPro" id="IPR020846">
    <property type="entry name" value="MFS_dom"/>
</dbReference>
<dbReference type="Pfam" id="PF07690">
    <property type="entry name" value="MFS_1"/>
    <property type="match status" value="1"/>
</dbReference>
<accession>A0A7H8QVN5</accession>
<feature type="transmembrane region" description="Helical" evidence="5">
    <location>
        <begin position="267"/>
        <end position="285"/>
    </location>
</feature>
<evidence type="ECO:0000256" key="4">
    <source>
        <dbReference type="ARBA" id="ARBA00023136"/>
    </source>
</evidence>
<feature type="transmembrane region" description="Helical" evidence="5">
    <location>
        <begin position="400"/>
        <end position="422"/>
    </location>
</feature>
<keyword evidence="2 5" id="KW-0812">Transmembrane</keyword>
<evidence type="ECO:0000313" key="7">
    <source>
        <dbReference type="EMBL" id="QKX57565.1"/>
    </source>
</evidence>
<feature type="domain" description="Major facilitator superfamily (MFS) profile" evidence="6">
    <location>
        <begin position="50"/>
        <end position="542"/>
    </location>
</feature>
<evidence type="ECO:0000256" key="5">
    <source>
        <dbReference type="SAM" id="Phobius"/>
    </source>
</evidence>
<gene>
    <name evidence="7" type="ORF">TRUGW13939_04683</name>
</gene>
<feature type="transmembrane region" description="Helical" evidence="5">
    <location>
        <begin position="172"/>
        <end position="191"/>
    </location>
</feature>
<dbReference type="KEGG" id="trg:TRUGW13939_04683"/>
<keyword evidence="4 5" id="KW-0472">Membrane</keyword>
<dbReference type="GO" id="GO:0015174">
    <property type="term" value="F:basic amino acid transmembrane transporter activity"/>
    <property type="evidence" value="ECO:0007669"/>
    <property type="project" value="TreeGrafter"/>
</dbReference>
<dbReference type="AlphaFoldDB" id="A0A7H8QVN5"/>
<reference evidence="8" key="1">
    <citation type="submission" date="2020-06" db="EMBL/GenBank/DDBJ databases">
        <title>A chromosome-scale genome assembly of Talaromyces rugulosus W13939.</title>
        <authorList>
            <person name="Wang B."/>
            <person name="Guo L."/>
            <person name="Ye K."/>
            <person name="Wang L."/>
        </authorList>
    </citation>
    <scope>NUCLEOTIDE SEQUENCE [LARGE SCALE GENOMIC DNA]</scope>
    <source>
        <strain evidence="8">W13939</strain>
    </source>
</reference>
<keyword evidence="8" id="KW-1185">Reference proteome</keyword>
<feature type="transmembrane region" description="Helical" evidence="5">
    <location>
        <begin position="372"/>
        <end position="394"/>
    </location>
</feature>
<dbReference type="EMBL" id="CP055899">
    <property type="protein sequence ID" value="QKX57565.1"/>
    <property type="molecule type" value="Genomic_DNA"/>
</dbReference>
<dbReference type="GO" id="GO:0000329">
    <property type="term" value="C:fungal-type vacuole membrane"/>
    <property type="evidence" value="ECO:0007669"/>
    <property type="project" value="TreeGrafter"/>
</dbReference>
<dbReference type="Proteomes" id="UP000509510">
    <property type="component" value="Chromosome II"/>
</dbReference>
<dbReference type="PANTHER" id="PTHR23501">
    <property type="entry name" value="MAJOR FACILITATOR SUPERFAMILY"/>
    <property type="match status" value="1"/>
</dbReference>
<organism evidence="7 8">
    <name type="scientific">Talaromyces rugulosus</name>
    <name type="common">Penicillium rugulosum</name>
    <dbReference type="NCBI Taxonomy" id="121627"/>
    <lineage>
        <taxon>Eukaryota</taxon>
        <taxon>Fungi</taxon>
        <taxon>Dikarya</taxon>
        <taxon>Ascomycota</taxon>
        <taxon>Pezizomycotina</taxon>
        <taxon>Eurotiomycetes</taxon>
        <taxon>Eurotiomycetidae</taxon>
        <taxon>Eurotiales</taxon>
        <taxon>Trichocomaceae</taxon>
        <taxon>Talaromyces</taxon>
        <taxon>Talaromyces sect. Islandici</taxon>
    </lineage>
</organism>
<feature type="transmembrane region" description="Helical" evidence="5">
    <location>
        <begin position="306"/>
        <end position="324"/>
    </location>
</feature>
<sequence length="566" mass="60052">MTIEIEAQQTLSSEATPLLADTNAAGTPAPDHDANDTAETVLSPARAGVVGVALSISMLIQATNMTMVTTSQSAIAADLDAFSSATWLTASFLIAVASVTPLGGRLCQIFSLRNLIATSNVIASVGLLLTASARTLPVFLLGRVLTGCGGAGIYSTQAILVLELSSKKRRGLFLGIVASIFTTGLAGGAVLAGAVTPKYGWRVIYYIQSPLALLAAPAIYLGIPSKPRAEDTGNERSSKLARLDYLGIVTLTAANVLFLYSVSSNTIPYSLVLVSVVLFVVFFFIESSPLLAAEPIIPISLIRSRGVLLTCLSSLGMMMSRWAIVIYTPVYGIAVRGWGPAEAGMILIPTNLGFGLGGLVVGWIHIRKVTSYYTSCLVIFAIFIASFLMIALLSTTNSPVFLFFFAVFCNGFCAGALLNYTLSHVLHLTLPSTHFIVTSLVATFRSFAGSFGSAVGGGIFSRVLKSHLEAGFNDHDSYNSLYNNNNDLIRELLGSPALVWKLEGYEREVAVAAYQSALRTTFFAAFCLVTVMALLQAGTGWKAPVDVNKVENQDAQDSSDGDIVRE</sequence>
<feature type="transmembrane region" description="Helical" evidence="5">
    <location>
        <begin position="115"/>
        <end position="133"/>
    </location>
</feature>
<dbReference type="GeneID" id="55992183"/>
<proteinExistence type="predicted"/>
<feature type="transmembrane region" description="Helical" evidence="5">
    <location>
        <begin position="203"/>
        <end position="223"/>
    </location>
</feature>
<feature type="transmembrane region" description="Helical" evidence="5">
    <location>
        <begin position="85"/>
        <end position="103"/>
    </location>
</feature>
<dbReference type="PANTHER" id="PTHR23501:SF6">
    <property type="entry name" value="MULTIDRUG TRANSPORTER, PUTATIVE (AFU_ORTHOLOGUE AFUA_3G14560)-RELATED"/>
    <property type="match status" value="1"/>
</dbReference>
<feature type="transmembrane region" description="Helical" evidence="5">
    <location>
        <begin position="139"/>
        <end position="160"/>
    </location>
</feature>
<dbReference type="InterPro" id="IPR011701">
    <property type="entry name" value="MFS"/>
</dbReference>
<feature type="transmembrane region" description="Helical" evidence="5">
    <location>
        <begin position="517"/>
        <end position="535"/>
    </location>
</feature>
<dbReference type="Gene3D" id="1.20.1250.20">
    <property type="entry name" value="MFS general substrate transporter like domains"/>
    <property type="match status" value="2"/>
</dbReference>
<evidence type="ECO:0000313" key="8">
    <source>
        <dbReference type="Proteomes" id="UP000509510"/>
    </source>
</evidence>
<evidence type="ECO:0000259" key="6">
    <source>
        <dbReference type="PROSITE" id="PS50850"/>
    </source>
</evidence>
<protein>
    <recommendedName>
        <fullName evidence="6">Major facilitator superfamily (MFS) profile domain-containing protein</fullName>
    </recommendedName>
</protein>
<comment type="subcellular location">
    <subcellularLocation>
        <location evidence="1">Membrane</location>
        <topology evidence="1">Multi-pass membrane protein</topology>
    </subcellularLocation>
</comment>
<dbReference type="OrthoDB" id="4160219at2759"/>
<evidence type="ECO:0000256" key="1">
    <source>
        <dbReference type="ARBA" id="ARBA00004141"/>
    </source>
</evidence>
<dbReference type="RefSeq" id="XP_035343743.1">
    <property type="nucleotide sequence ID" value="XM_035487850.1"/>
</dbReference>
<feature type="transmembrane region" description="Helical" evidence="5">
    <location>
        <begin position="344"/>
        <end position="365"/>
    </location>
</feature>
<name>A0A7H8QVN5_TALRU</name>
<keyword evidence="3 5" id="KW-1133">Transmembrane helix</keyword>
<dbReference type="SUPFAM" id="SSF103473">
    <property type="entry name" value="MFS general substrate transporter"/>
    <property type="match status" value="1"/>
</dbReference>
<evidence type="ECO:0000256" key="2">
    <source>
        <dbReference type="ARBA" id="ARBA00022692"/>
    </source>
</evidence>
<evidence type="ECO:0000256" key="3">
    <source>
        <dbReference type="ARBA" id="ARBA00022989"/>
    </source>
</evidence>
<dbReference type="InterPro" id="IPR036259">
    <property type="entry name" value="MFS_trans_sf"/>
</dbReference>
<feature type="transmembrane region" description="Helical" evidence="5">
    <location>
        <begin position="243"/>
        <end position="261"/>
    </location>
</feature>
<dbReference type="PROSITE" id="PS50850">
    <property type="entry name" value="MFS"/>
    <property type="match status" value="1"/>
</dbReference>